<dbReference type="InterPro" id="IPR015378">
    <property type="entry name" value="Transposase-like_Mu_C"/>
</dbReference>
<name>A0A8I1SIF4_9PROT</name>
<proteinExistence type="predicted"/>
<accession>A0A8I1SIF4</accession>
<feature type="region of interest" description="Disordered" evidence="1">
    <location>
        <begin position="616"/>
        <end position="696"/>
    </location>
</feature>
<dbReference type="SUPFAM" id="SSF53098">
    <property type="entry name" value="Ribonuclease H-like"/>
    <property type="match status" value="1"/>
</dbReference>
<comment type="caution">
    <text evidence="3">The sequence shown here is derived from an EMBL/GenBank/DDBJ whole genome shotgun (WGS) entry which is preliminary data.</text>
</comment>
<evidence type="ECO:0000259" key="2">
    <source>
        <dbReference type="PROSITE" id="PS50994"/>
    </source>
</evidence>
<feature type="compositionally biased region" description="Acidic residues" evidence="1">
    <location>
        <begin position="646"/>
        <end position="656"/>
    </location>
</feature>
<dbReference type="RefSeq" id="WP_206926889.1">
    <property type="nucleotide sequence ID" value="NZ_JAEKJW010000001.1"/>
</dbReference>
<dbReference type="AlphaFoldDB" id="A0A8I1SIF4"/>
<dbReference type="Proteomes" id="UP000664405">
    <property type="component" value="Unassembled WGS sequence"/>
</dbReference>
<dbReference type="GO" id="GO:0003676">
    <property type="term" value="F:nucleic acid binding"/>
    <property type="evidence" value="ECO:0007669"/>
    <property type="project" value="InterPro"/>
</dbReference>
<reference evidence="3" key="1">
    <citation type="submission" date="2020-12" db="EMBL/GenBank/DDBJ databases">
        <title>Oil enriched cultivation method for isolating marine PHA-producing bacteria.</title>
        <authorList>
            <person name="Zheng W."/>
            <person name="Yu S."/>
            <person name="Huang Y."/>
        </authorList>
    </citation>
    <scope>NUCLEOTIDE SEQUENCE</scope>
    <source>
        <strain evidence="3">SY-2-3</strain>
    </source>
</reference>
<feature type="compositionally biased region" description="Basic and acidic residues" evidence="1">
    <location>
        <begin position="627"/>
        <end position="645"/>
    </location>
</feature>
<sequence>MSMIHVPVNTRVCLEGEVYKVVCLTESDELNLTCLRTGRPLLISERELAEKVVEGEASIDQQLPEIDISSKGQLEKRFDAFSESEKAVARERLSYINKVDELLISSNLTTAINEVIEGTERDGKAVTPSFSAIWRWYNDWLKGGRNITALVPRHHLKGRKPTCMCNRSFEILQEVVEDHYLVRTPKNKLGIFKLFKSRLMKENKRCPEAGRMHIPSSRSIYRFLAGLNPYEVIAAQKGRRQADKVFAGVGPGIVAKFPLHIVQVDHQLMDIILRTKDGKVIGRPWLTLALDLYSRMPVGFYVSFESPGYVSVMHCLKHAILPKEEYLKQVLAQFKAQPGTTSDANFASIWPCFGVMDTLVLDNALEFHSQDLLDSCSQLAISVEYNPARTPHYKGAVERFFGTLNTKLIHTLPGTTFSNPEQRGDYNSGKSACLTIEDLEFLLTKFIVDEHAVTEHSNLKQLPLEKWQNGVREHPVRFISNQQDVAVLLFKVKVKKLTRTGIRIMGLNYQSHSLQLLRQRLMTNSSGKLPNPEVRIKFDPEDLATIHVEDTRAKLFIPVNCTHETYALQLSIWRHRLIRRAMLKRELDLRKASEDDFLEMRQSLFEVAEELIESRQKRKRKAANRFTSEEKKAGNDNGPHPKTELTIDEQTDDISSDETFASPFHSPEELEDELKRRGWRTSRAGDPNQGGGETDA</sequence>
<gene>
    <name evidence="3" type="ORF">JF547_06060</name>
</gene>
<evidence type="ECO:0000256" key="1">
    <source>
        <dbReference type="SAM" id="MobiDB-lite"/>
    </source>
</evidence>
<organism evidence="3 4">
    <name type="scientific">Thalassospira povalilytica</name>
    <dbReference type="NCBI Taxonomy" id="732237"/>
    <lineage>
        <taxon>Bacteria</taxon>
        <taxon>Pseudomonadati</taxon>
        <taxon>Pseudomonadota</taxon>
        <taxon>Alphaproteobacteria</taxon>
        <taxon>Rhodospirillales</taxon>
        <taxon>Thalassospiraceae</taxon>
        <taxon>Thalassospira</taxon>
    </lineage>
</organism>
<dbReference type="EMBL" id="JAEKJW010000001">
    <property type="protein sequence ID" value="MBN8196028.1"/>
    <property type="molecule type" value="Genomic_DNA"/>
</dbReference>
<dbReference type="InterPro" id="IPR036397">
    <property type="entry name" value="RNaseH_sf"/>
</dbReference>
<protein>
    <submittedName>
        <fullName evidence="3">DDE-type integrase/transposase/recombinase</fullName>
    </submittedName>
</protein>
<evidence type="ECO:0000313" key="3">
    <source>
        <dbReference type="EMBL" id="MBN8196028.1"/>
    </source>
</evidence>
<dbReference type="GO" id="GO:0015074">
    <property type="term" value="P:DNA integration"/>
    <property type="evidence" value="ECO:0007669"/>
    <property type="project" value="InterPro"/>
</dbReference>
<dbReference type="InterPro" id="IPR001584">
    <property type="entry name" value="Integrase_cat-core"/>
</dbReference>
<dbReference type="Gene3D" id="3.30.420.10">
    <property type="entry name" value="Ribonuclease H-like superfamily/Ribonuclease H"/>
    <property type="match status" value="1"/>
</dbReference>
<dbReference type="Pfam" id="PF09299">
    <property type="entry name" value="Mu-transpos_C"/>
    <property type="match status" value="1"/>
</dbReference>
<feature type="domain" description="Integrase catalytic" evidence="2">
    <location>
        <begin position="254"/>
        <end position="471"/>
    </location>
</feature>
<dbReference type="InterPro" id="IPR012337">
    <property type="entry name" value="RNaseH-like_sf"/>
</dbReference>
<dbReference type="PROSITE" id="PS50994">
    <property type="entry name" value="INTEGRASE"/>
    <property type="match status" value="1"/>
</dbReference>
<evidence type="ECO:0000313" key="4">
    <source>
        <dbReference type="Proteomes" id="UP000664405"/>
    </source>
</evidence>